<dbReference type="Gene3D" id="3.40.50.1000">
    <property type="entry name" value="HAD superfamily/HAD-like"/>
    <property type="match status" value="1"/>
</dbReference>
<organism evidence="1">
    <name type="scientific">uncultured bacterium Contig1578</name>
    <dbReference type="NCBI Taxonomy" id="1393460"/>
    <lineage>
        <taxon>Bacteria</taxon>
        <taxon>environmental samples</taxon>
    </lineage>
</organism>
<name>W0FJX2_9BACT</name>
<proteinExistence type="predicted"/>
<accession>W0FJX2</accession>
<dbReference type="InterPro" id="IPR036412">
    <property type="entry name" value="HAD-like_sf"/>
</dbReference>
<dbReference type="SUPFAM" id="SSF56784">
    <property type="entry name" value="HAD-like"/>
    <property type="match status" value="1"/>
</dbReference>
<dbReference type="AlphaFoldDB" id="W0FJX2"/>
<dbReference type="Pfam" id="PF12710">
    <property type="entry name" value="HAD"/>
    <property type="match status" value="1"/>
</dbReference>
<dbReference type="InterPro" id="IPR023214">
    <property type="entry name" value="HAD_sf"/>
</dbReference>
<dbReference type="EMBL" id="KC246823">
    <property type="protein sequence ID" value="AHF25206.1"/>
    <property type="molecule type" value="Genomic_DNA"/>
</dbReference>
<sequence>MPTPIVALIYDFDKTLSPRDMEEYSFLPGINVEPDVFWGKCASFSREHQMDGILTYMYLMKRMAKGAMELTRERLTKLGRDVAFFPGVETWFERINAAGREAGVIVEHYIISSGLTEIIRGSAIGRHFKAVFAASFCYDENGEAVWPASAVNYTSKTQYLFRINKGILDVTNDRDLNAFTPEYMRRVPFSNMIYVGDGLTDVPCMKMTRQKGGYSIAVHPPGQTELADDMLLQGRADFSVEADYTENSEIEQVVTMLMRRISASHELSLRHAEQVQRAHRRRGNYVPLDIPMRGGLDEDDEAD</sequence>
<reference evidence="1" key="1">
    <citation type="journal article" date="2013" name="PLoS ONE">
        <title>Metagenomic insights into the carbohydrate-active enzymes carried by the microorganisms adhering to solid digesta in the rumen of cows.</title>
        <authorList>
            <person name="Wang L."/>
            <person name="Hatem A."/>
            <person name="Catalyurek U.V."/>
            <person name="Morrison M."/>
            <person name="Yu Z."/>
        </authorList>
    </citation>
    <scope>NUCLEOTIDE SEQUENCE</scope>
</reference>
<evidence type="ECO:0000313" key="1">
    <source>
        <dbReference type="EMBL" id="AHF25206.1"/>
    </source>
</evidence>
<protein>
    <submittedName>
        <fullName evidence="1">Putative Phosphatase</fullName>
    </submittedName>
</protein>